<organism evidence="11 12">
    <name type="scientific">Dictyobacter aurantiacus</name>
    <dbReference type="NCBI Taxonomy" id="1936993"/>
    <lineage>
        <taxon>Bacteria</taxon>
        <taxon>Bacillati</taxon>
        <taxon>Chloroflexota</taxon>
        <taxon>Ktedonobacteria</taxon>
        <taxon>Ktedonobacterales</taxon>
        <taxon>Dictyobacteraceae</taxon>
        <taxon>Dictyobacter</taxon>
    </lineage>
</organism>
<dbReference type="InterPro" id="IPR003594">
    <property type="entry name" value="HATPase_dom"/>
</dbReference>
<evidence type="ECO:0000259" key="10">
    <source>
        <dbReference type="PROSITE" id="PS50885"/>
    </source>
</evidence>
<dbReference type="AlphaFoldDB" id="A0A401ZE91"/>
<evidence type="ECO:0000256" key="4">
    <source>
        <dbReference type="ARBA" id="ARBA00022553"/>
    </source>
</evidence>
<evidence type="ECO:0000256" key="7">
    <source>
        <dbReference type="ARBA" id="ARBA00023012"/>
    </source>
</evidence>
<dbReference type="PROSITE" id="PS50885">
    <property type="entry name" value="HAMP"/>
    <property type="match status" value="1"/>
</dbReference>
<evidence type="ECO:0000259" key="9">
    <source>
        <dbReference type="PROSITE" id="PS50109"/>
    </source>
</evidence>
<dbReference type="EMBL" id="BIFQ01000001">
    <property type="protein sequence ID" value="GCE05182.1"/>
    <property type="molecule type" value="Genomic_DNA"/>
</dbReference>
<feature type="transmembrane region" description="Helical" evidence="8">
    <location>
        <begin position="21"/>
        <end position="44"/>
    </location>
</feature>
<feature type="domain" description="Histidine kinase" evidence="9">
    <location>
        <begin position="272"/>
        <end position="490"/>
    </location>
</feature>
<dbReference type="CDD" id="cd00082">
    <property type="entry name" value="HisKA"/>
    <property type="match status" value="1"/>
</dbReference>
<dbReference type="Pfam" id="PF00672">
    <property type="entry name" value="HAMP"/>
    <property type="match status" value="1"/>
</dbReference>
<evidence type="ECO:0000313" key="11">
    <source>
        <dbReference type="EMBL" id="GCE05182.1"/>
    </source>
</evidence>
<evidence type="ECO:0000313" key="12">
    <source>
        <dbReference type="Proteomes" id="UP000287224"/>
    </source>
</evidence>
<dbReference type="PANTHER" id="PTHR43711:SF1">
    <property type="entry name" value="HISTIDINE KINASE 1"/>
    <property type="match status" value="1"/>
</dbReference>
<dbReference type="Gene3D" id="1.10.287.130">
    <property type="match status" value="1"/>
</dbReference>
<dbReference type="SUPFAM" id="SSF47384">
    <property type="entry name" value="Homodimeric domain of signal transducing histidine kinase"/>
    <property type="match status" value="1"/>
</dbReference>
<evidence type="ECO:0000256" key="2">
    <source>
        <dbReference type="ARBA" id="ARBA00004370"/>
    </source>
</evidence>
<dbReference type="SUPFAM" id="SSF55874">
    <property type="entry name" value="ATPase domain of HSP90 chaperone/DNA topoisomerase II/histidine kinase"/>
    <property type="match status" value="1"/>
</dbReference>
<dbReference type="InterPro" id="IPR004358">
    <property type="entry name" value="Sig_transdc_His_kin-like_C"/>
</dbReference>
<dbReference type="GO" id="GO:0016020">
    <property type="term" value="C:membrane"/>
    <property type="evidence" value="ECO:0007669"/>
    <property type="project" value="UniProtKB-SubCell"/>
</dbReference>
<evidence type="ECO:0000256" key="8">
    <source>
        <dbReference type="SAM" id="Phobius"/>
    </source>
</evidence>
<dbReference type="SUPFAM" id="SSF158472">
    <property type="entry name" value="HAMP domain-like"/>
    <property type="match status" value="1"/>
</dbReference>
<name>A0A401ZE91_9CHLR</name>
<feature type="transmembrane region" description="Helical" evidence="8">
    <location>
        <begin position="183"/>
        <end position="203"/>
    </location>
</feature>
<dbReference type="CDD" id="cd00075">
    <property type="entry name" value="HATPase"/>
    <property type="match status" value="1"/>
</dbReference>
<dbReference type="InterPro" id="IPR036890">
    <property type="entry name" value="HATPase_C_sf"/>
</dbReference>
<dbReference type="InterPro" id="IPR050736">
    <property type="entry name" value="Sensor_HK_Regulatory"/>
</dbReference>
<dbReference type="Gene3D" id="6.10.340.10">
    <property type="match status" value="1"/>
</dbReference>
<comment type="caution">
    <text evidence="11">The sequence shown here is derived from an EMBL/GenBank/DDBJ whole genome shotgun (WGS) entry which is preliminary data.</text>
</comment>
<keyword evidence="8" id="KW-1133">Transmembrane helix</keyword>
<dbReference type="CDD" id="cd06225">
    <property type="entry name" value="HAMP"/>
    <property type="match status" value="1"/>
</dbReference>
<dbReference type="Pfam" id="PF02518">
    <property type="entry name" value="HATPase_c"/>
    <property type="match status" value="1"/>
</dbReference>
<dbReference type="SMART" id="SM00388">
    <property type="entry name" value="HisKA"/>
    <property type="match status" value="1"/>
</dbReference>
<dbReference type="Gene3D" id="3.30.565.10">
    <property type="entry name" value="Histidine kinase-like ATPase, C-terminal domain"/>
    <property type="match status" value="1"/>
</dbReference>
<keyword evidence="5" id="KW-0808">Transferase</keyword>
<dbReference type="FunFam" id="3.30.565.10:FF:000006">
    <property type="entry name" value="Sensor histidine kinase WalK"/>
    <property type="match status" value="1"/>
</dbReference>
<dbReference type="InterPro" id="IPR005467">
    <property type="entry name" value="His_kinase_dom"/>
</dbReference>
<dbReference type="PRINTS" id="PR00344">
    <property type="entry name" value="BCTRLSENSOR"/>
</dbReference>
<dbReference type="Pfam" id="PF00512">
    <property type="entry name" value="HisKA"/>
    <property type="match status" value="1"/>
</dbReference>
<gene>
    <name evidence="11" type="ORF">KDAU_25110</name>
</gene>
<comment type="catalytic activity">
    <reaction evidence="1">
        <text>ATP + protein L-histidine = ADP + protein N-phospho-L-histidine.</text>
        <dbReference type="EC" id="2.7.13.3"/>
    </reaction>
</comment>
<sequence length="510" mass="55306">MRTTTPQNSTFSLKSKLVLSYLLVILGTVLVLSFAVAIAVQNYFYSLQVSGTSRAATYLASQTLNYYSHYGSDWKNLPSGNLVAGDQSFALIVDNSGNQVVCANARPLSYSNCTNTNVSQALKNTLQSGNASTGSIQLDTDDGNSAAVYATVPLNYGGQIIGAIYVAQINVAYGGILSQINQYIILASLGVAVIAALCSYLFVRRFVRPLELLTTAAENMKHGSYTQRVTQHFPQDEVGLLAQTFNEMADTIEADVNELRRQDQMRRDLIANIAHDLATPLTAIQGLSEALADDVISDPESRQETAQRIGREVQRLRRLVADVRQMTMLEAGQIHLDLAPLDLHSLVDETVAVIAPECEALGIKLQNNIPADLPYAEADSDRVTQILLNLLDNARRHTNEGGQISVDAVEKDGQVRISVRDTGVGIDKDDLPHIFERFYRADRSRAAKTGGSGLGLAIVKAIVTAHGGKVWAESTPGQGTTVIFTLPLAQQAQQRIPQIQQVQQNIPASN</sequence>
<keyword evidence="12" id="KW-1185">Reference proteome</keyword>
<dbReference type="SMART" id="SM00387">
    <property type="entry name" value="HATPase_c"/>
    <property type="match status" value="1"/>
</dbReference>
<evidence type="ECO:0000256" key="5">
    <source>
        <dbReference type="ARBA" id="ARBA00022679"/>
    </source>
</evidence>
<dbReference type="PANTHER" id="PTHR43711">
    <property type="entry name" value="TWO-COMPONENT HISTIDINE KINASE"/>
    <property type="match status" value="1"/>
</dbReference>
<reference evidence="12" key="1">
    <citation type="submission" date="2018-12" db="EMBL/GenBank/DDBJ databases">
        <title>Tengunoibacter tsumagoiensis gen. nov., sp. nov., Dictyobacter kobayashii sp. nov., D. alpinus sp. nov., and D. joshuensis sp. nov. and description of Dictyobacteraceae fam. nov. within the order Ktedonobacterales isolated from Tengu-no-mugimeshi.</title>
        <authorList>
            <person name="Wang C.M."/>
            <person name="Zheng Y."/>
            <person name="Sakai Y."/>
            <person name="Toyoda A."/>
            <person name="Minakuchi Y."/>
            <person name="Abe K."/>
            <person name="Yokota A."/>
            <person name="Yabe S."/>
        </authorList>
    </citation>
    <scope>NUCLEOTIDE SEQUENCE [LARGE SCALE GENOMIC DNA]</scope>
    <source>
        <strain evidence="12">S-27</strain>
    </source>
</reference>
<evidence type="ECO:0000256" key="1">
    <source>
        <dbReference type="ARBA" id="ARBA00000085"/>
    </source>
</evidence>
<feature type="domain" description="HAMP" evidence="10">
    <location>
        <begin position="204"/>
        <end position="257"/>
    </location>
</feature>
<evidence type="ECO:0000256" key="3">
    <source>
        <dbReference type="ARBA" id="ARBA00012438"/>
    </source>
</evidence>
<protein>
    <recommendedName>
        <fullName evidence="3">histidine kinase</fullName>
        <ecNumber evidence="3">2.7.13.3</ecNumber>
    </recommendedName>
</protein>
<dbReference type="OrthoDB" id="9800372at2"/>
<dbReference type="EC" id="2.7.13.3" evidence="3"/>
<dbReference type="InterPro" id="IPR003660">
    <property type="entry name" value="HAMP_dom"/>
</dbReference>
<evidence type="ECO:0000256" key="6">
    <source>
        <dbReference type="ARBA" id="ARBA00022777"/>
    </source>
</evidence>
<dbReference type="InterPro" id="IPR036097">
    <property type="entry name" value="HisK_dim/P_sf"/>
</dbReference>
<comment type="subcellular location">
    <subcellularLocation>
        <location evidence="2">Membrane</location>
    </subcellularLocation>
</comment>
<keyword evidence="4" id="KW-0597">Phosphoprotein</keyword>
<keyword evidence="7" id="KW-0902">Two-component regulatory system</keyword>
<dbReference type="PROSITE" id="PS50109">
    <property type="entry name" value="HIS_KIN"/>
    <property type="match status" value="1"/>
</dbReference>
<dbReference type="RefSeq" id="WP_126596255.1">
    <property type="nucleotide sequence ID" value="NZ_BIFQ01000001.1"/>
</dbReference>
<keyword evidence="6" id="KW-0418">Kinase</keyword>
<accession>A0A401ZE91</accession>
<proteinExistence type="predicted"/>
<dbReference type="Proteomes" id="UP000287224">
    <property type="component" value="Unassembled WGS sequence"/>
</dbReference>
<dbReference type="GO" id="GO:0000155">
    <property type="term" value="F:phosphorelay sensor kinase activity"/>
    <property type="evidence" value="ECO:0007669"/>
    <property type="project" value="InterPro"/>
</dbReference>
<dbReference type="SMART" id="SM00304">
    <property type="entry name" value="HAMP"/>
    <property type="match status" value="1"/>
</dbReference>
<keyword evidence="8" id="KW-0812">Transmembrane</keyword>
<dbReference type="InterPro" id="IPR003661">
    <property type="entry name" value="HisK_dim/P_dom"/>
</dbReference>
<keyword evidence="8" id="KW-0472">Membrane</keyword>